<dbReference type="Pfam" id="PF00171">
    <property type="entry name" value="Aldedh"/>
    <property type="match status" value="1"/>
</dbReference>
<dbReference type="PANTHER" id="PTHR43720">
    <property type="entry name" value="2-AMINOMUCONIC SEMIALDEHYDE DEHYDROGENASE"/>
    <property type="match status" value="1"/>
</dbReference>
<dbReference type="EMBL" id="BSOR01000035">
    <property type="protein sequence ID" value="GLR64551.1"/>
    <property type="molecule type" value="Genomic_DNA"/>
</dbReference>
<dbReference type="PANTHER" id="PTHR43720:SF2">
    <property type="entry name" value="2-AMINOMUCONIC SEMIALDEHYDE DEHYDROGENASE"/>
    <property type="match status" value="1"/>
</dbReference>
<dbReference type="PROSITE" id="PS00687">
    <property type="entry name" value="ALDEHYDE_DEHYDR_GLU"/>
    <property type="match status" value="1"/>
</dbReference>
<feature type="active site" evidence="4">
    <location>
        <position position="277"/>
    </location>
</feature>
<dbReference type="InterPro" id="IPR017628">
    <property type="entry name" value="OHmuconic_semiald_DH"/>
</dbReference>
<dbReference type="Gene3D" id="3.40.605.10">
    <property type="entry name" value="Aldehyde Dehydrogenase, Chain A, domain 1"/>
    <property type="match status" value="1"/>
</dbReference>
<gene>
    <name evidence="7" type="ORF">GCM10007878_19890</name>
</gene>
<dbReference type="InterPro" id="IPR016163">
    <property type="entry name" value="Ald_DH_C"/>
</dbReference>
<feature type="domain" description="Aldehyde dehydrogenase" evidence="6">
    <location>
        <begin position="37"/>
        <end position="505"/>
    </location>
</feature>
<keyword evidence="3" id="KW-0520">NAD</keyword>
<comment type="similarity">
    <text evidence="1 5">Belongs to the aldehyde dehydrogenase family.</text>
</comment>
<dbReference type="Gene3D" id="3.40.309.10">
    <property type="entry name" value="Aldehyde Dehydrogenase, Chain A, domain 2"/>
    <property type="match status" value="1"/>
</dbReference>
<evidence type="ECO:0000256" key="2">
    <source>
        <dbReference type="ARBA" id="ARBA00023002"/>
    </source>
</evidence>
<dbReference type="PROSITE" id="PS00070">
    <property type="entry name" value="ALDEHYDE_DEHYDR_CYS"/>
    <property type="match status" value="1"/>
</dbReference>
<dbReference type="InterPro" id="IPR016160">
    <property type="entry name" value="Ald_DH_CS_CYS"/>
</dbReference>
<dbReference type="InterPro" id="IPR015590">
    <property type="entry name" value="Aldehyde_DH_dom"/>
</dbReference>
<evidence type="ECO:0000313" key="7">
    <source>
        <dbReference type="EMBL" id="GLR64551.1"/>
    </source>
</evidence>
<dbReference type="InterPro" id="IPR029510">
    <property type="entry name" value="Ald_DH_CS_GLU"/>
</dbReference>
<comment type="caution">
    <text evidence="7">The sequence shown here is derived from an EMBL/GenBank/DDBJ whole genome shotgun (WGS) entry which is preliminary data.</text>
</comment>
<evidence type="ECO:0000256" key="3">
    <source>
        <dbReference type="ARBA" id="ARBA00023027"/>
    </source>
</evidence>
<protein>
    <submittedName>
        <fullName evidence="7">2-hydroxymuconic semialdehyde dehydrogenase</fullName>
    </submittedName>
</protein>
<evidence type="ECO:0000256" key="1">
    <source>
        <dbReference type="ARBA" id="ARBA00009986"/>
    </source>
</evidence>
<proteinExistence type="inferred from homology"/>
<accession>A0ABQ5ZWL9</accession>
<sequence>MVSTLVVDTYLFNDWIRLVREKVMKEFKHFINGQYLASASGKTFENRSPVDNSLLGKTHEAGREEVDAAVKAAKAALKGPWGKLTQVERTKLLNKVAARINERFDEFLEAECLDTGKPRSIAAHIDIPRGAANFKAFTETVANLPTEGFRMDTPDGQGAMNFGHRTPKGVIAVVAPWNLPLLLMTWKVGPALACGNTVVVKPSEETPITTTLLGEVMNECGVPPGVFNVVHGFGPDSAGEFLTTHPDVDAITFTGETRTGEAIMKAAAVGLRNISLECGGKNPGIVFADCDIEKAVEGTMRSAFVNCGQVCLGTERVYVERSIFDQFLARMKEEVAKLKLGRPEDEQANFGPLVSQEHRSKVKYYYDLAVEEGAKVEIGGGIPDMGSELNDGAWIEPTIWTGLADDARVMREEIFGPCCHIRPFDSEEEVIELANDTDYGLAAAIWTENSSRAVRVAEQMEAGIVWVNSWFLRDLRTSFGGAKQSGIGREGGVHGMEFYTEMKNICIKL</sequence>
<evidence type="ECO:0000256" key="5">
    <source>
        <dbReference type="RuleBase" id="RU003345"/>
    </source>
</evidence>
<keyword evidence="8" id="KW-1185">Reference proteome</keyword>
<reference evidence="8" key="1">
    <citation type="journal article" date="2019" name="Int. J. Syst. Evol. Microbiol.">
        <title>The Global Catalogue of Microorganisms (GCM) 10K type strain sequencing project: providing services to taxonomists for standard genome sequencing and annotation.</title>
        <authorList>
            <consortium name="The Broad Institute Genomics Platform"/>
            <consortium name="The Broad Institute Genome Sequencing Center for Infectious Disease"/>
            <person name="Wu L."/>
            <person name="Ma J."/>
        </authorList>
    </citation>
    <scope>NUCLEOTIDE SEQUENCE [LARGE SCALE GENOMIC DNA]</scope>
    <source>
        <strain evidence="8">NBRC 100033</strain>
    </source>
</reference>
<dbReference type="CDD" id="cd07093">
    <property type="entry name" value="ALDH_F8_HMSADH"/>
    <property type="match status" value="1"/>
</dbReference>
<keyword evidence="2 5" id="KW-0560">Oxidoreductase</keyword>
<dbReference type="InterPro" id="IPR016161">
    <property type="entry name" value="Ald_DH/histidinol_DH"/>
</dbReference>
<name>A0ABQ5ZWL9_9GAMM</name>
<evidence type="ECO:0000313" key="8">
    <source>
        <dbReference type="Proteomes" id="UP001156682"/>
    </source>
</evidence>
<dbReference type="Proteomes" id="UP001156682">
    <property type="component" value="Unassembled WGS sequence"/>
</dbReference>
<evidence type="ECO:0000259" key="6">
    <source>
        <dbReference type="Pfam" id="PF00171"/>
    </source>
</evidence>
<dbReference type="NCBIfam" id="TIGR03216">
    <property type="entry name" value="OH_muco_semi_DH"/>
    <property type="match status" value="1"/>
</dbReference>
<dbReference type="SUPFAM" id="SSF53720">
    <property type="entry name" value="ALDH-like"/>
    <property type="match status" value="1"/>
</dbReference>
<dbReference type="InterPro" id="IPR016162">
    <property type="entry name" value="Ald_DH_N"/>
</dbReference>
<evidence type="ECO:0000256" key="4">
    <source>
        <dbReference type="PROSITE-ProRule" id="PRU10007"/>
    </source>
</evidence>
<organism evidence="7 8">
    <name type="scientific">Marinospirillum insulare</name>
    <dbReference type="NCBI Taxonomy" id="217169"/>
    <lineage>
        <taxon>Bacteria</taxon>
        <taxon>Pseudomonadati</taxon>
        <taxon>Pseudomonadota</taxon>
        <taxon>Gammaproteobacteria</taxon>
        <taxon>Oceanospirillales</taxon>
        <taxon>Oceanospirillaceae</taxon>
        <taxon>Marinospirillum</taxon>
    </lineage>
</organism>